<dbReference type="GO" id="GO:0008320">
    <property type="term" value="F:protein transmembrane transporter activity"/>
    <property type="evidence" value="ECO:0007669"/>
    <property type="project" value="UniProtKB-UniRule"/>
</dbReference>
<dbReference type="GO" id="GO:0033281">
    <property type="term" value="C:TAT protein transport complex"/>
    <property type="evidence" value="ECO:0007669"/>
    <property type="project" value="UniProtKB-UniRule"/>
</dbReference>
<dbReference type="NCBIfam" id="TIGR01411">
    <property type="entry name" value="tatAE"/>
    <property type="match status" value="1"/>
</dbReference>
<evidence type="ECO:0000256" key="8">
    <source>
        <dbReference type="ARBA" id="ARBA00023136"/>
    </source>
</evidence>
<dbReference type="Proteomes" id="UP000885986">
    <property type="component" value="Unassembled WGS sequence"/>
</dbReference>
<dbReference type="HAMAP" id="MF_00236">
    <property type="entry name" value="TatA_E"/>
    <property type="match status" value="1"/>
</dbReference>
<comment type="subunit">
    <text evidence="9">Forms a complex with TatC.</text>
</comment>
<comment type="function">
    <text evidence="9">Part of the twin-arginine translocation (Tat) system that transports large folded proteins containing a characteristic twin-arginine motif in their signal peptide across membranes. TatA could form the protein-conducting channel of the Tat system.</text>
</comment>
<comment type="caution">
    <text evidence="10">The sequence shown here is derived from an EMBL/GenBank/DDBJ whole genome shotgun (WGS) entry which is preliminary data.</text>
</comment>
<evidence type="ECO:0000256" key="2">
    <source>
        <dbReference type="ARBA" id="ARBA00022448"/>
    </source>
</evidence>
<comment type="similarity">
    <text evidence="9">Belongs to the TatA/E family.</text>
</comment>
<evidence type="ECO:0000256" key="9">
    <source>
        <dbReference type="HAMAP-Rule" id="MF_00236"/>
    </source>
</evidence>
<evidence type="ECO:0000256" key="5">
    <source>
        <dbReference type="ARBA" id="ARBA00022927"/>
    </source>
</evidence>
<dbReference type="AlphaFoldDB" id="A0A7C2XFU8"/>
<proteinExistence type="inferred from homology"/>
<evidence type="ECO:0000256" key="1">
    <source>
        <dbReference type="ARBA" id="ARBA00004162"/>
    </source>
</evidence>
<keyword evidence="6 9" id="KW-1133">Transmembrane helix</keyword>
<evidence type="ECO:0000256" key="7">
    <source>
        <dbReference type="ARBA" id="ARBA00023010"/>
    </source>
</evidence>
<accession>A0A7C2XFU8</accession>
<dbReference type="PANTHER" id="PTHR42982:SF1">
    <property type="entry name" value="SEC-INDEPENDENT PROTEIN TRANSLOCASE PROTEIN TATA"/>
    <property type="match status" value="1"/>
</dbReference>
<dbReference type="InterPro" id="IPR003369">
    <property type="entry name" value="TatA/B/E"/>
</dbReference>
<dbReference type="EMBL" id="DSDS01000087">
    <property type="protein sequence ID" value="HET97809.1"/>
    <property type="molecule type" value="Genomic_DNA"/>
</dbReference>
<dbReference type="InterPro" id="IPR006312">
    <property type="entry name" value="TatA/E"/>
</dbReference>
<keyword evidence="5 9" id="KW-0653">Protein transport</keyword>
<organism evidence="10">
    <name type="scientific">Desulfurivibrio alkaliphilus</name>
    <dbReference type="NCBI Taxonomy" id="427923"/>
    <lineage>
        <taxon>Bacteria</taxon>
        <taxon>Pseudomonadati</taxon>
        <taxon>Thermodesulfobacteriota</taxon>
        <taxon>Desulfobulbia</taxon>
        <taxon>Desulfobulbales</taxon>
        <taxon>Desulfobulbaceae</taxon>
        <taxon>Desulfurivibrio</taxon>
    </lineage>
</organism>
<dbReference type="PANTHER" id="PTHR42982">
    <property type="entry name" value="SEC-INDEPENDENT PROTEIN TRANSLOCASE PROTEIN TATA"/>
    <property type="match status" value="1"/>
</dbReference>
<evidence type="ECO:0000313" key="10">
    <source>
        <dbReference type="EMBL" id="HET97809.1"/>
    </source>
</evidence>
<dbReference type="GO" id="GO:0043953">
    <property type="term" value="P:protein transport by the Tat complex"/>
    <property type="evidence" value="ECO:0007669"/>
    <property type="project" value="UniProtKB-UniRule"/>
</dbReference>
<keyword evidence="8 9" id="KW-0472">Membrane</keyword>
<gene>
    <name evidence="9" type="primary">tatA</name>
    <name evidence="10" type="ORF">ENN98_03800</name>
</gene>
<sequence length="54" mass="5799">MFGLGMTELMVILVIAFLVFGGKKLPELGAGLGKGISSFKKGLREPEQVEDKMS</sequence>
<reference evidence="10" key="1">
    <citation type="journal article" date="2020" name="mSystems">
        <title>Genome- and Community-Level Interaction Insights into Carbon Utilization and Element Cycling Functions of Hydrothermarchaeota in Hydrothermal Sediment.</title>
        <authorList>
            <person name="Zhou Z."/>
            <person name="Liu Y."/>
            <person name="Xu W."/>
            <person name="Pan J."/>
            <person name="Luo Z.H."/>
            <person name="Li M."/>
        </authorList>
    </citation>
    <scope>NUCLEOTIDE SEQUENCE [LARGE SCALE GENOMIC DNA]</scope>
    <source>
        <strain evidence="10">SpSt-1224</strain>
    </source>
</reference>
<name>A0A7C2XFU8_9BACT</name>
<keyword evidence="7 9" id="KW-0811">Translocation</keyword>
<protein>
    <recommendedName>
        <fullName evidence="9">Sec-independent protein translocase protein TatA</fullName>
    </recommendedName>
</protein>
<dbReference type="Pfam" id="PF02416">
    <property type="entry name" value="TatA_B_E"/>
    <property type="match status" value="1"/>
</dbReference>
<keyword evidence="2 9" id="KW-0813">Transport</keyword>
<keyword evidence="3 9" id="KW-1003">Cell membrane</keyword>
<comment type="subcellular location">
    <subcellularLocation>
        <location evidence="1 9">Cell membrane</location>
        <topology evidence="1 9">Single-pass membrane protein</topology>
    </subcellularLocation>
</comment>
<keyword evidence="4 9" id="KW-0812">Transmembrane</keyword>
<evidence type="ECO:0000256" key="6">
    <source>
        <dbReference type="ARBA" id="ARBA00022989"/>
    </source>
</evidence>
<evidence type="ECO:0000256" key="4">
    <source>
        <dbReference type="ARBA" id="ARBA00022692"/>
    </source>
</evidence>
<dbReference type="PRINTS" id="PR01506">
    <property type="entry name" value="TATBPROTEIN"/>
</dbReference>
<evidence type="ECO:0000256" key="3">
    <source>
        <dbReference type="ARBA" id="ARBA00022475"/>
    </source>
</evidence>
<dbReference type="Gene3D" id="1.20.5.3310">
    <property type="match status" value="1"/>
</dbReference>